<keyword evidence="2" id="KW-1185">Reference proteome</keyword>
<accession>A0A8H6FQR7</accession>
<name>A0A8H6FQR7_9LECA</name>
<dbReference type="AlphaFoldDB" id="A0A8H6FQR7"/>
<dbReference type="RefSeq" id="XP_037162394.1">
    <property type="nucleotide sequence ID" value="XM_037310830.1"/>
</dbReference>
<sequence>MAPHALIDSYDSSEYYPSIKSSAWLKSAAAHQCLKPSIPDAANLEQEVSLKRLQTLTRKAPYVWHLSPEEIENVEESVRSFSGMHCPSKLQPNISLEREADSGLPLNAINPRSFPLTQGLRSKLKDVLKIVYGAQQFLVISGLRSSRHNDTENVIIHTGLSSHVGSKRGMAGREGGDNTVLR</sequence>
<protein>
    <submittedName>
        <fullName evidence="1">Uncharacterized protein</fullName>
    </submittedName>
</protein>
<evidence type="ECO:0000313" key="1">
    <source>
        <dbReference type="EMBL" id="KAF6232971.1"/>
    </source>
</evidence>
<gene>
    <name evidence="1" type="ORF">HO173_008934</name>
</gene>
<dbReference type="Proteomes" id="UP000578531">
    <property type="component" value="Unassembled WGS sequence"/>
</dbReference>
<reference evidence="1 2" key="1">
    <citation type="journal article" date="2020" name="Genomics">
        <title>Complete, high-quality genomes from long-read metagenomic sequencing of two wolf lichen thalli reveals enigmatic genome architecture.</title>
        <authorList>
            <person name="McKenzie S.K."/>
            <person name="Walston R.F."/>
            <person name="Allen J.L."/>
        </authorList>
    </citation>
    <scope>NUCLEOTIDE SEQUENCE [LARGE SCALE GENOMIC DNA]</scope>
    <source>
        <strain evidence="1">WasteWater2</strain>
    </source>
</reference>
<dbReference type="GeneID" id="59290588"/>
<organism evidence="1 2">
    <name type="scientific">Letharia columbiana</name>
    <dbReference type="NCBI Taxonomy" id="112416"/>
    <lineage>
        <taxon>Eukaryota</taxon>
        <taxon>Fungi</taxon>
        <taxon>Dikarya</taxon>
        <taxon>Ascomycota</taxon>
        <taxon>Pezizomycotina</taxon>
        <taxon>Lecanoromycetes</taxon>
        <taxon>OSLEUM clade</taxon>
        <taxon>Lecanoromycetidae</taxon>
        <taxon>Lecanorales</taxon>
        <taxon>Lecanorineae</taxon>
        <taxon>Parmeliaceae</taxon>
        <taxon>Letharia</taxon>
    </lineage>
</organism>
<dbReference type="EMBL" id="JACCJC010000044">
    <property type="protein sequence ID" value="KAF6232971.1"/>
    <property type="molecule type" value="Genomic_DNA"/>
</dbReference>
<dbReference type="OrthoDB" id="272271at2759"/>
<proteinExistence type="predicted"/>
<evidence type="ECO:0000313" key="2">
    <source>
        <dbReference type="Proteomes" id="UP000578531"/>
    </source>
</evidence>
<comment type="caution">
    <text evidence="1">The sequence shown here is derived from an EMBL/GenBank/DDBJ whole genome shotgun (WGS) entry which is preliminary data.</text>
</comment>